<name>A0ABD4T7J1_9CYAN</name>
<dbReference type="SUPFAM" id="SSF46785">
    <property type="entry name" value="Winged helix' DNA-binding domain"/>
    <property type="match status" value="1"/>
</dbReference>
<dbReference type="InterPro" id="IPR036390">
    <property type="entry name" value="WH_DNA-bd_sf"/>
</dbReference>
<reference evidence="1 2" key="1">
    <citation type="journal article" date="2015" name="Genome Announc.">
        <title>Draft Genome Sequence of Filamentous Marine Cyanobacterium Lyngbya confervoides Strain BDU141951.</title>
        <authorList>
            <person name="Chandrababunaidu M.M."/>
            <person name="Sen D."/>
            <person name="Tripathy S."/>
        </authorList>
    </citation>
    <scope>NUCLEOTIDE SEQUENCE [LARGE SCALE GENOMIC DNA]</scope>
    <source>
        <strain evidence="1 2">BDU141951</strain>
    </source>
</reference>
<organism evidence="1 2">
    <name type="scientific">Lyngbya confervoides BDU141951</name>
    <dbReference type="NCBI Taxonomy" id="1574623"/>
    <lineage>
        <taxon>Bacteria</taxon>
        <taxon>Bacillati</taxon>
        <taxon>Cyanobacteriota</taxon>
        <taxon>Cyanophyceae</taxon>
        <taxon>Oscillatoriophycideae</taxon>
        <taxon>Oscillatoriales</taxon>
        <taxon>Microcoleaceae</taxon>
        <taxon>Lyngbya</taxon>
    </lineage>
</organism>
<dbReference type="RefSeq" id="WP_201277485.1">
    <property type="nucleotide sequence ID" value="NZ_JTHE03000094.1"/>
</dbReference>
<dbReference type="CDD" id="cd00090">
    <property type="entry name" value="HTH_ARSR"/>
    <property type="match status" value="1"/>
</dbReference>
<evidence type="ECO:0000313" key="1">
    <source>
        <dbReference type="EMBL" id="MCM1984409.1"/>
    </source>
</evidence>
<dbReference type="InterPro" id="IPR011991">
    <property type="entry name" value="ArsR-like_HTH"/>
</dbReference>
<accession>A0ABD4T7J1</accession>
<comment type="caution">
    <text evidence="1">The sequence shown here is derived from an EMBL/GenBank/DDBJ whole genome shotgun (WGS) entry which is preliminary data.</text>
</comment>
<evidence type="ECO:0000313" key="2">
    <source>
        <dbReference type="Proteomes" id="UP000031561"/>
    </source>
</evidence>
<dbReference type="EMBL" id="JTHE03000094">
    <property type="protein sequence ID" value="MCM1984409.1"/>
    <property type="molecule type" value="Genomic_DNA"/>
</dbReference>
<proteinExistence type="predicted"/>
<sequence length="375" mass="42248">MQSWFFFVRDALWSRLPWSGSAEEMEQELQSPKVGRALLQDIQRQIAQQPIPQEEDTHLYTSLQQHLTEWLLNPTALNNSCVILHPPTVQAPAFIPDAAQQWIAQKQLPVKILEWSDRPDPDSIQPKLQHQLGGDLAVLQDPEVVIIPRLEWCFLRHVDGLWGIDWLCKALAETAHRFWILGAGEIGWGYLAQISQLDNYCSASVETATLSGAALQNWLAPVIQAHDVDFSDSALDLPQAEKDRDPGVQYFESLARIASGDRQVAVALFLNSLYQTPEDQDTIQAQHPTLPPLPPCDGEDLYLIYSLLLHGSLRVHPLAESLGVSLTEVQPRLQALHRCGIVHRDSQGYRVNALHYPRLKQTLANNNFVVDYSCD</sequence>
<dbReference type="Proteomes" id="UP000031561">
    <property type="component" value="Unassembled WGS sequence"/>
</dbReference>
<keyword evidence="2" id="KW-1185">Reference proteome</keyword>
<gene>
    <name evidence="1" type="ORF">QQ91_0016425</name>
</gene>
<protein>
    <submittedName>
        <fullName evidence="1">Winged helix-turn-helix domain-containing protein</fullName>
    </submittedName>
</protein>
<dbReference type="AlphaFoldDB" id="A0ABD4T7J1"/>